<evidence type="ECO:0000313" key="1">
    <source>
        <dbReference type="EMBL" id="KAJ3553817.1"/>
    </source>
</evidence>
<proteinExistence type="predicted"/>
<name>A0ACC1T5W6_9APHY</name>
<gene>
    <name evidence="1" type="ORF">NM688_g3414</name>
</gene>
<keyword evidence="2" id="KW-1185">Reference proteome</keyword>
<comment type="caution">
    <text evidence="1">The sequence shown here is derived from an EMBL/GenBank/DDBJ whole genome shotgun (WGS) entry which is preliminary data.</text>
</comment>
<reference evidence="1" key="1">
    <citation type="submission" date="2022-07" db="EMBL/GenBank/DDBJ databases">
        <title>Genome Sequence of Phlebia brevispora.</title>
        <authorList>
            <person name="Buettner E."/>
        </authorList>
    </citation>
    <scope>NUCLEOTIDE SEQUENCE</scope>
    <source>
        <strain evidence="1">MPL23</strain>
    </source>
</reference>
<dbReference type="Proteomes" id="UP001148662">
    <property type="component" value="Unassembled WGS sequence"/>
</dbReference>
<evidence type="ECO:0000313" key="2">
    <source>
        <dbReference type="Proteomes" id="UP001148662"/>
    </source>
</evidence>
<organism evidence="1 2">
    <name type="scientific">Phlebia brevispora</name>
    <dbReference type="NCBI Taxonomy" id="194682"/>
    <lineage>
        <taxon>Eukaryota</taxon>
        <taxon>Fungi</taxon>
        <taxon>Dikarya</taxon>
        <taxon>Basidiomycota</taxon>
        <taxon>Agaricomycotina</taxon>
        <taxon>Agaricomycetes</taxon>
        <taxon>Polyporales</taxon>
        <taxon>Meruliaceae</taxon>
        <taxon>Phlebia</taxon>
    </lineage>
</organism>
<dbReference type="EMBL" id="JANHOG010000494">
    <property type="protein sequence ID" value="KAJ3553817.1"/>
    <property type="molecule type" value="Genomic_DNA"/>
</dbReference>
<sequence length="418" mass="45225">MHLRKAAHLFIDSIRGTHRYWDFAAYKGELSSRDVLQQPLLSSSLTVLVMSFASFSLLALSLLSLGWHGHAVPNNDNMKRQSGPAPLLTIFPGQDVLPTLADIINLNATNGTYLPIQNIQGDILVGMKKTSEIFYFFHINDADDFKLAMQSYIPNITSTAVLLDDPSNQPLAFVNVAFSQTGLDTLGVTDDLGDAQFTGGQFADAPNLGDDVSLWEAPFAGTNIHGVFLIGSSASEFTTQYSADITTIFGSSISQVYEIDAAARPGAEAGHERKWSSLLGSMRDPAVTGFATSVLPGQTIIAPGTILCNRPGDTAVRPIWALDGTFMAFRKLKQLVPEFNQWTLENSVEDTNNNLTQQEGAESPIQLQSGQATPWLVLLTSKRAQVYLATPQSNLSSELKARLSVTNDPVNCGILASD</sequence>
<accession>A0ACC1T5W6</accession>
<protein>
    <submittedName>
        <fullName evidence="1">Uncharacterized protein</fullName>
    </submittedName>
</protein>